<keyword evidence="3" id="KW-0418">Kinase</keyword>
<protein>
    <submittedName>
        <fullName evidence="3">Cysteine-rich RLK (Receptor-like protein kinase) 8</fullName>
    </submittedName>
</protein>
<dbReference type="Pfam" id="PF07727">
    <property type="entry name" value="RVT_2"/>
    <property type="match status" value="1"/>
</dbReference>
<dbReference type="SUPFAM" id="SSF56672">
    <property type="entry name" value="DNA/RNA polymerases"/>
    <property type="match status" value="1"/>
</dbReference>
<feature type="compositionally biased region" description="Polar residues" evidence="1">
    <location>
        <begin position="427"/>
        <end position="443"/>
    </location>
</feature>
<dbReference type="Proteomes" id="UP000321393">
    <property type="component" value="Unassembled WGS sequence"/>
</dbReference>
<dbReference type="GO" id="GO:0016301">
    <property type="term" value="F:kinase activity"/>
    <property type="evidence" value="ECO:0007669"/>
    <property type="project" value="UniProtKB-KW"/>
</dbReference>
<keyword evidence="3" id="KW-0808">Transferase</keyword>
<gene>
    <name evidence="3" type="ORF">E6C27_scaffold138G002210</name>
</gene>
<dbReference type="InterPro" id="IPR001584">
    <property type="entry name" value="Integrase_cat-core"/>
</dbReference>
<evidence type="ECO:0000259" key="2">
    <source>
        <dbReference type="PROSITE" id="PS50994"/>
    </source>
</evidence>
<feature type="domain" description="Integrase catalytic" evidence="2">
    <location>
        <begin position="191"/>
        <end position="354"/>
    </location>
</feature>
<dbReference type="CDD" id="cd09272">
    <property type="entry name" value="RNase_HI_RT_Ty1"/>
    <property type="match status" value="1"/>
</dbReference>
<dbReference type="Pfam" id="PF13976">
    <property type="entry name" value="gag_pre-integrs"/>
    <property type="match status" value="1"/>
</dbReference>
<organism evidence="3 4">
    <name type="scientific">Cucumis melo var. makuwa</name>
    <name type="common">Oriental melon</name>
    <dbReference type="NCBI Taxonomy" id="1194695"/>
    <lineage>
        <taxon>Eukaryota</taxon>
        <taxon>Viridiplantae</taxon>
        <taxon>Streptophyta</taxon>
        <taxon>Embryophyta</taxon>
        <taxon>Tracheophyta</taxon>
        <taxon>Spermatophyta</taxon>
        <taxon>Magnoliopsida</taxon>
        <taxon>eudicotyledons</taxon>
        <taxon>Gunneridae</taxon>
        <taxon>Pentapetalae</taxon>
        <taxon>rosids</taxon>
        <taxon>fabids</taxon>
        <taxon>Cucurbitales</taxon>
        <taxon>Cucurbitaceae</taxon>
        <taxon>Benincaseae</taxon>
        <taxon>Cucumis</taxon>
    </lineage>
</organism>
<dbReference type="GO" id="GO:0015074">
    <property type="term" value="P:DNA integration"/>
    <property type="evidence" value="ECO:0007669"/>
    <property type="project" value="InterPro"/>
</dbReference>
<dbReference type="InterPro" id="IPR043502">
    <property type="entry name" value="DNA/RNA_pol_sf"/>
</dbReference>
<feature type="region of interest" description="Disordered" evidence="1">
    <location>
        <begin position="427"/>
        <end position="450"/>
    </location>
</feature>
<dbReference type="InterPro" id="IPR025724">
    <property type="entry name" value="GAG-pre-integrase_dom"/>
</dbReference>
<dbReference type="GO" id="GO:0003676">
    <property type="term" value="F:nucleic acid binding"/>
    <property type="evidence" value="ECO:0007669"/>
    <property type="project" value="InterPro"/>
</dbReference>
<dbReference type="AlphaFoldDB" id="A0A5A7VQN7"/>
<dbReference type="OrthoDB" id="414104at2759"/>
<dbReference type="Gene3D" id="3.30.420.10">
    <property type="entry name" value="Ribonuclease H-like superfamily/Ribonuclease H"/>
    <property type="match status" value="1"/>
</dbReference>
<dbReference type="InterPro" id="IPR012337">
    <property type="entry name" value="RNaseH-like_sf"/>
</dbReference>
<comment type="caution">
    <text evidence="3">The sequence shown here is derived from an EMBL/GenBank/DDBJ whole genome shotgun (WGS) entry which is preliminary data.</text>
</comment>
<evidence type="ECO:0000313" key="3">
    <source>
        <dbReference type="EMBL" id="KAA0068025.1"/>
    </source>
</evidence>
<sequence>MYFTKFKTLIDELNSYRPACTCGSCRCGGNLEAANFLQTEYLMDFLMGLNDSYAQTRTQLLLMEPIPSISRAFSLLLQEEQQRAISSFSPAINTPAFDLVDKYTSKKIGSAKLFQGLYILDQPTCFPSICAVTANKASLWHQRMGHPSTETLNSLQIPLFLKPSTVDKMSHCTICPLAKQRKLSFTSNNHLSSNAFDLIHVDIWGPFSTETYSEYSYFLTIVDDATRYTWVFMLKLKSDVISIIPHFFKLIETQYGKAIKKVRSDNAHKLKFTTFFEQKGVIHQYSCVQWPQQNSVVEKKHQHILNTARALYFQSQVPLNFWGDCIVTAVYLISRTPSRLLQWKFPFQKLNNIVPDYNSLKVFGSLCYASSLPHNHSKFQPRAIPSVFIGYPKGMKGYKLYDIEHKKIFISRDPMNDENMAENSDINETTISQQDRQPNANEETTIRRSTRITKPPSYLQAYHCSLLTTQSPPTQKSTKYPMNQYLSYQALFPTYKYSILQTSTKKEQSFYHEAVVSQEWCEAMKAELEAMETNQTWSIVPLPKGKNSIGCRWVYKIKHKADGSIERYKTRLVAKGYTQQEGLDYFETFSLVVKMVTVKTLLTIAVSKEWPLLQLDVNNAFLHGELFEEVYMDLPLGYKPQYEIQGEKLVCRLHKSIYGLKQASRQWFTKFSTFLVSLGFQQSKANYSLFIRGKNDSFIALLVYVDDIIITGANALHIQELKRALNQKFLLKDLGPLKFFLGLELARNSSGLFLSQKNYTLQLIEDTGLLGAKPTFVPMDPTTKLNASDKDILHDATPYRRLIGRLLYLTISRPDITFAVHKLSQFMAKPTINHMNAANHLIKYLKGSPGKGIMLPKVQDFSINAFADANWGSYLDTRRSVTGFCVFLGNSLVSWKSKKQQTVARSSAEAEYQALTVTTCEVIWLRSLLNELKIKAPSPALLFCDNQAAIYIANNPMFHEKTKHIELDCHFVRDRIIDGSIKLLPVRLPISLQTCLRSLFQQASCFH</sequence>
<evidence type="ECO:0000313" key="4">
    <source>
        <dbReference type="Proteomes" id="UP000321393"/>
    </source>
</evidence>
<reference evidence="3 4" key="1">
    <citation type="submission" date="2019-08" db="EMBL/GenBank/DDBJ databases">
        <title>Draft genome sequences of two oriental melons (Cucumis melo L. var makuwa).</title>
        <authorList>
            <person name="Kwon S.-Y."/>
        </authorList>
    </citation>
    <scope>NUCLEOTIDE SEQUENCE [LARGE SCALE GENOMIC DNA]</scope>
    <source>
        <strain evidence="4">cv. SW 3</strain>
        <tissue evidence="3">Leaf</tissue>
    </source>
</reference>
<dbReference type="InterPro" id="IPR057670">
    <property type="entry name" value="SH3_retrovirus"/>
</dbReference>
<accession>A0A5A7VQN7</accession>
<evidence type="ECO:0000256" key="1">
    <source>
        <dbReference type="SAM" id="MobiDB-lite"/>
    </source>
</evidence>
<dbReference type="Pfam" id="PF25597">
    <property type="entry name" value="SH3_retrovirus"/>
    <property type="match status" value="1"/>
</dbReference>
<dbReference type="InterPro" id="IPR013103">
    <property type="entry name" value="RVT_2"/>
</dbReference>
<dbReference type="PROSITE" id="PS50994">
    <property type="entry name" value="INTEGRASE"/>
    <property type="match status" value="1"/>
</dbReference>
<dbReference type="InterPro" id="IPR036397">
    <property type="entry name" value="RNaseH_sf"/>
</dbReference>
<dbReference type="EMBL" id="SSTE01000165">
    <property type="protein sequence ID" value="KAA0068025.1"/>
    <property type="molecule type" value="Genomic_DNA"/>
</dbReference>
<name>A0A5A7VQN7_CUCMM</name>
<dbReference type="SUPFAM" id="SSF53098">
    <property type="entry name" value="Ribonuclease H-like"/>
    <property type="match status" value="1"/>
</dbReference>
<dbReference type="PANTHER" id="PTHR11439">
    <property type="entry name" value="GAG-POL-RELATED RETROTRANSPOSON"/>
    <property type="match status" value="1"/>
</dbReference>
<proteinExistence type="predicted"/>
<dbReference type="PANTHER" id="PTHR11439:SF511">
    <property type="match status" value="1"/>
</dbReference>